<keyword evidence="7 10" id="KW-0472">Membrane</keyword>
<evidence type="ECO:0000256" key="6">
    <source>
        <dbReference type="ARBA" id="ARBA00022989"/>
    </source>
</evidence>
<feature type="transmembrane region" description="Helical" evidence="10">
    <location>
        <begin position="128"/>
        <end position="147"/>
    </location>
</feature>
<evidence type="ECO:0000256" key="5">
    <source>
        <dbReference type="ARBA" id="ARBA00022725"/>
    </source>
</evidence>
<name>A0AAW2EL89_9HYME</name>
<feature type="transmembrane region" description="Helical" evidence="10">
    <location>
        <begin position="202"/>
        <end position="222"/>
    </location>
</feature>
<comment type="caution">
    <text evidence="11">The sequence shown here is derived from an EMBL/GenBank/DDBJ whole genome shotgun (WGS) entry which is preliminary data.</text>
</comment>
<evidence type="ECO:0000256" key="9">
    <source>
        <dbReference type="ARBA" id="ARBA00023224"/>
    </source>
</evidence>
<keyword evidence="5" id="KW-0552">Olfaction</keyword>
<sequence length="326" mass="37666">MNDNLFDSSHTSKKKILFIVENIIWYCLESHNSIRIDSIIPIINMIAEDWKTPKNMQEKNIMIRQAQYARIIITCAFCIMGVGGFFIIILPCFGISMRLTTNITDPGRPMPLQTHYIYDVTKKPQYELTFISQSIYIIVAIMSYSGIDNFLGLLVFHICGQLEILKKNLSSLDKCMDCQKILKKCVMRHLFEEENNLSVVHLIYFISNIINLFVHMCLYCVLGEILMTKCNEIYYAAYNNKWYSVDLKTTKNLIHLFIRGTKPVYLTAGKIFPMTMATFCGFLRNRDLKFSSVLCTDVTTSLSTVFGWSYGERFGLTVRKLCVRVP</sequence>
<evidence type="ECO:0000256" key="2">
    <source>
        <dbReference type="ARBA" id="ARBA00022475"/>
    </source>
</evidence>
<dbReference type="GO" id="GO:0005886">
    <property type="term" value="C:plasma membrane"/>
    <property type="evidence" value="ECO:0007669"/>
    <property type="project" value="UniProtKB-SubCell"/>
</dbReference>
<evidence type="ECO:0008006" key="13">
    <source>
        <dbReference type="Google" id="ProtNLM"/>
    </source>
</evidence>
<protein>
    <recommendedName>
        <fullName evidence="13">Odorant receptor</fullName>
    </recommendedName>
</protein>
<dbReference type="GO" id="GO:0004984">
    <property type="term" value="F:olfactory receptor activity"/>
    <property type="evidence" value="ECO:0007669"/>
    <property type="project" value="InterPro"/>
</dbReference>
<dbReference type="EMBL" id="JADYXP020000020">
    <property type="protein sequence ID" value="KAL0103937.1"/>
    <property type="molecule type" value="Genomic_DNA"/>
</dbReference>
<evidence type="ECO:0000256" key="4">
    <source>
        <dbReference type="ARBA" id="ARBA00022692"/>
    </source>
</evidence>
<keyword evidence="9" id="KW-0807">Transducer</keyword>
<keyword evidence="6 10" id="KW-1133">Transmembrane helix</keyword>
<proteinExistence type="predicted"/>
<feature type="transmembrane region" description="Helical" evidence="10">
    <location>
        <begin position="68"/>
        <end position="93"/>
    </location>
</feature>
<evidence type="ECO:0000256" key="8">
    <source>
        <dbReference type="ARBA" id="ARBA00023170"/>
    </source>
</evidence>
<evidence type="ECO:0000256" key="7">
    <source>
        <dbReference type="ARBA" id="ARBA00023136"/>
    </source>
</evidence>
<evidence type="ECO:0000313" key="11">
    <source>
        <dbReference type="EMBL" id="KAL0103937.1"/>
    </source>
</evidence>
<organism evidence="11 12">
    <name type="scientific">Cardiocondyla obscurior</name>
    <dbReference type="NCBI Taxonomy" id="286306"/>
    <lineage>
        <taxon>Eukaryota</taxon>
        <taxon>Metazoa</taxon>
        <taxon>Ecdysozoa</taxon>
        <taxon>Arthropoda</taxon>
        <taxon>Hexapoda</taxon>
        <taxon>Insecta</taxon>
        <taxon>Pterygota</taxon>
        <taxon>Neoptera</taxon>
        <taxon>Endopterygota</taxon>
        <taxon>Hymenoptera</taxon>
        <taxon>Apocrita</taxon>
        <taxon>Aculeata</taxon>
        <taxon>Formicoidea</taxon>
        <taxon>Formicidae</taxon>
        <taxon>Myrmicinae</taxon>
        <taxon>Cardiocondyla</taxon>
    </lineage>
</organism>
<dbReference type="GO" id="GO:0005549">
    <property type="term" value="F:odorant binding"/>
    <property type="evidence" value="ECO:0007669"/>
    <property type="project" value="InterPro"/>
</dbReference>
<comment type="subcellular location">
    <subcellularLocation>
        <location evidence="1">Cell membrane</location>
        <topology evidence="1">Multi-pass membrane protein</topology>
    </subcellularLocation>
</comment>
<keyword evidence="8" id="KW-0675">Receptor</keyword>
<evidence type="ECO:0000256" key="3">
    <source>
        <dbReference type="ARBA" id="ARBA00022606"/>
    </source>
</evidence>
<evidence type="ECO:0000313" key="12">
    <source>
        <dbReference type="Proteomes" id="UP001430953"/>
    </source>
</evidence>
<accession>A0AAW2EL89</accession>
<gene>
    <name evidence="11" type="ORF">PUN28_016951</name>
</gene>
<dbReference type="InterPro" id="IPR004117">
    <property type="entry name" value="7tm6_olfct_rcpt"/>
</dbReference>
<keyword evidence="3" id="KW-0716">Sensory transduction</keyword>
<evidence type="ECO:0000256" key="10">
    <source>
        <dbReference type="SAM" id="Phobius"/>
    </source>
</evidence>
<dbReference type="PANTHER" id="PTHR21137:SF35">
    <property type="entry name" value="ODORANT RECEPTOR 19A-RELATED"/>
    <property type="match status" value="1"/>
</dbReference>
<dbReference type="AlphaFoldDB" id="A0AAW2EL89"/>
<keyword evidence="4 10" id="KW-0812">Transmembrane</keyword>
<reference evidence="11 12" key="1">
    <citation type="submission" date="2023-03" db="EMBL/GenBank/DDBJ databases">
        <title>High recombination rates correlate with genetic variation in Cardiocondyla obscurior ants.</title>
        <authorList>
            <person name="Errbii M."/>
        </authorList>
    </citation>
    <scope>NUCLEOTIDE SEQUENCE [LARGE SCALE GENOMIC DNA]</scope>
    <source>
        <strain evidence="11">Alpha-2009</strain>
        <tissue evidence="11">Whole body</tissue>
    </source>
</reference>
<dbReference type="Proteomes" id="UP001430953">
    <property type="component" value="Unassembled WGS sequence"/>
</dbReference>
<dbReference type="GO" id="GO:0007165">
    <property type="term" value="P:signal transduction"/>
    <property type="evidence" value="ECO:0007669"/>
    <property type="project" value="UniProtKB-KW"/>
</dbReference>
<keyword evidence="2" id="KW-1003">Cell membrane</keyword>
<dbReference type="PANTHER" id="PTHR21137">
    <property type="entry name" value="ODORANT RECEPTOR"/>
    <property type="match status" value="1"/>
</dbReference>
<keyword evidence="12" id="KW-1185">Reference proteome</keyword>
<dbReference type="Pfam" id="PF02949">
    <property type="entry name" value="7tm_6"/>
    <property type="match status" value="2"/>
</dbReference>
<evidence type="ECO:0000256" key="1">
    <source>
        <dbReference type="ARBA" id="ARBA00004651"/>
    </source>
</evidence>